<dbReference type="Proteomes" id="UP000002230">
    <property type="component" value="Chromosome"/>
</dbReference>
<gene>
    <name evidence="1" type="ordered locus">ETAF_2036</name>
</gene>
<accession>A0A0H3DU40</accession>
<sequence length="37" mass="4423">MPHGVRRRLDKSLKIQQYCIFINTIPLLVVMRITKLQ</sequence>
<proteinExistence type="predicted"/>
<dbReference type="HOGENOM" id="CLU_3343120_0_0_6"/>
<evidence type="ECO:0000313" key="2">
    <source>
        <dbReference type="Proteomes" id="UP000002230"/>
    </source>
</evidence>
<protein>
    <submittedName>
        <fullName evidence="1">Uncharacterized protein</fullName>
    </submittedName>
</protein>
<reference evidence="1 2" key="2">
    <citation type="journal article" date="2011" name="BMC Immunol.">
        <title>Comparison of static immersion and intravenous injection systems for exposure of zebrafish embryos to the natural pathogen Edwardsiella tarda.</title>
        <authorList>
            <person name="van Soest J.J."/>
            <person name="Stockhammer O.W."/>
            <person name="Ordas A."/>
            <person name="Bloemberg G.V."/>
            <person name="Spaink H.P."/>
            <person name="Meijer A.H."/>
        </authorList>
    </citation>
    <scope>NUCLEOTIDE SEQUENCE [LARGE SCALE GENOMIC DNA]</scope>
    <source>
        <strain evidence="1 2">FL6-60</strain>
    </source>
</reference>
<name>A0A0H3DU40_EDWTF</name>
<organism evidence="1 2">
    <name type="scientific">Edwardsiella tarda (strain FL6-60)</name>
    <dbReference type="NCBI Taxonomy" id="718251"/>
    <lineage>
        <taxon>Bacteria</taxon>
        <taxon>Pseudomonadati</taxon>
        <taxon>Pseudomonadota</taxon>
        <taxon>Gammaproteobacteria</taxon>
        <taxon>Enterobacterales</taxon>
        <taxon>Hafniaceae</taxon>
        <taxon>Edwardsiella</taxon>
    </lineage>
</organism>
<keyword evidence="2" id="KW-1185">Reference proteome</keyword>
<dbReference type="AlphaFoldDB" id="A0A0H3DU40"/>
<dbReference type="PATRIC" id="fig|718251.5.peg.2112"/>
<dbReference type="EMBL" id="CP002154">
    <property type="protein sequence ID" value="ADM42142.1"/>
    <property type="molecule type" value="Genomic_DNA"/>
</dbReference>
<evidence type="ECO:0000313" key="1">
    <source>
        <dbReference type="EMBL" id="ADM42142.1"/>
    </source>
</evidence>
<dbReference type="KEGG" id="etd:ETAF_2036"/>
<reference evidence="2" key="1">
    <citation type="submission" date="2010-08" db="EMBL/GenBank/DDBJ databases">
        <title>Genome comparisons of Edwardsiella bacteria analysed using deep sequencing technology.</title>
        <authorList>
            <person name="van Soest J.J."/>
            <person name="Henkel C.V."/>
            <person name="Jansen H.J."/>
            <person name="van den Hondel C.A.M.J.J."/>
            <person name="Bloemberg G.V."/>
            <person name="Meijer A.H."/>
            <person name="Spaink H.P."/>
        </authorList>
    </citation>
    <scope>NUCLEOTIDE SEQUENCE [LARGE SCALE GENOMIC DNA]</scope>
    <source>
        <strain evidence="2">FL6-60</strain>
    </source>
</reference>